<evidence type="ECO:0000313" key="4">
    <source>
        <dbReference type="EMBL" id="CAH0557149.1"/>
    </source>
</evidence>
<dbReference type="GO" id="GO:0003677">
    <property type="term" value="F:DNA binding"/>
    <property type="evidence" value="ECO:0007669"/>
    <property type="project" value="TreeGrafter"/>
</dbReference>
<feature type="compositionally biased region" description="Low complexity" evidence="2">
    <location>
        <begin position="147"/>
        <end position="161"/>
    </location>
</feature>
<protein>
    <recommendedName>
        <fullName evidence="3">Timeless C-terminal domain-containing protein</fullName>
    </recommendedName>
</protein>
<dbReference type="InterPro" id="IPR044998">
    <property type="entry name" value="Timeless"/>
</dbReference>
<feature type="domain" description="Timeless C-terminal" evidence="3">
    <location>
        <begin position="689"/>
        <end position="789"/>
    </location>
</feature>
<sequence>MFWGVTMVQLIALMYKDQHVGTLQKLLNLWLEASFSESSEDNESNTSPPDQNSGDSSPLITSDPTSDSSDNGGSVRNKNVNALSNTMTAERNKINQNRSKALVIMKRGKSTETEISTSSSGIFSMGQSFDSSIKSSGNEKHEPPTSNTTQTNQINGNGNNQKRGSLQSEVSDCGYVTQAENQESISTSSNDDDQPHQKPVHQKPHMFQKSRYNNGKNRATTALEKKEFRRKKLVKRSKTNLINMKGLIHHLPTDENIANILKEFTVDFLLKGYGTLVQDLYSQLLTNIHLQIDTSHFFWLVTYFLKFATQLELEPEHISPVLSFEILSYLVFQGVWVYEELEISRRMPDMDLKPCLRRLHLVVTAIREFLQGVETYLKMVHLSDDDRNNFSKLQVQISETENLRSLFVLLLKQFNPNIQSKQYLQDLILTNHNYLLFLDNTCKILKKEFNIMEHLQQFATVEIMKNYGLLLEDFEENGEFVNNCIFTMMHHIGGDLKHVPTLFQPSILKTFSQIWETDYEICDDWSDLIEYVIHKFINNPRTHCSEMTSPAILENSEQLEDTESSSEIDKSESDTIDELIVLFRWTLEDKRNLLSYYNQSRDSNDTIANITRKYDECGTKHKTKLSIIGELLDQNIINERQYNDFMQSKYPDSSLETSPKEEEEFLHMVNEQSNAEESLVDGDIKVLKEYLFKENKGKFILWLQKNLIEACYVKLVLSDPELNTGGIEPCIHYYSLLNLPIPVIPWSSEQTNIFKHQPFVLLLHKLGFYLPVDTGKIFVRIPNFWNADYIYSIAQQLGPIDPAKLKFDAGLLKGSSKSSTSLTKIPDATTFSDHSKFSMTDPKKTPLIVRYTPLPNSAQWFQTILQSKVAPIMDTTLHNNSTSQLSISIPETDVITHELPVPDLSIVGDSSSLSSIRMECYPIMEILDNISNLDLDNDRSDTASVASDLTRMCVSDEEDKVLIVLKNNEKN</sequence>
<comment type="similarity">
    <text evidence="1">Belongs to the timeless family.</text>
</comment>
<evidence type="ECO:0000259" key="3">
    <source>
        <dbReference type="Pfam" id="PF05029"/>
    </source>
</evidence>
<dbReference type="GO" id="GO:0006281">
    <property type="term" value="P:DNA repair"/>
    <property type="evidence" value="ECO:0007669"/>
    <property type="project" value="TreeGrafter"/>
</dbReference>
<feature type="region of interest" description="Disordered" evidence="2">
    <location>
        <begin position="38"/>
        <end position="79"/>
    </location>
</feature>
<accession>A0A9P0FJ46</accession>
<dbReference type="AlphaFoldDB" id="A0A9P0FJ46"/>
<dbReference type="GO" id="GO:0009649">
    <property type="term" value="P:entrainment of circadian clock"/>
    <property type="evidence" value="ECO:0007669"/>
    <property type="project" value="TreeGrafter"/>
</dbReference>
<feature type="region of interest" description="Disordered" evidence="2">
    <location>
        <begin position="180"/>
        <end position="218"/>
    </location>
</feature>
<feature type="compositionally biased region" description="Low complexity" evidence="2">
    <location>
        <begin position="113"/>
        <end position="129"/>
    </location>
</feature>
<proteinExistence type="inferred from homology"/>
<dbReference type="GO" id="GO:0043111">
    <property type="term" value="P:replication fork arrest"/>
    <property type="evidence" value="ECO:0007669"/>
    <property type="project" value="TreeGrafter"/>
</dbReference>
<dbReference type="EMBL" id="OV121136">
    <property type="protein sequence ID" value="CAH0557149.1"/>
    <property type="molecule type" value="Genomic_DNA"/>
</dbReference>
<reference evidence="4" key="1">
    <citation type="submission" date="2021-12" db="EMBL/GenBank/DDBJ databases">
        <authorList>
            <person name="King R."/>
        </authorList>
    </citation>
    <scope>NUCLEOTIDE SEQUENCE</scope>
</reference>
<feature type="compositionally biased region" description="Polar residues" evidence="2">
    <location>
        <begin position="48"/>
        <end position="79"/>
    </location>
</feature>
<keyword evidence="5" id="KW-1185">Reference proteome</keyword>
<dbReference type="GO" id="GO:0000076">
    <property type="term" value="P:DNA replication checkpoint signaling"/>
    <property type="evidence" value="ECO:0007669"/>
    <property type="project" value="TreeGrafter"/>
</dbReference>
<evidence type="ECO:0000256" key="2">
    <source>
        <dbReference type="SAM" id="MobiDB-lite"/>
    </source>
</evidence>
<dbReference type="InterPro" id="IPR007725">
    <property type="entry name" value="TIMELESS_C"/>
</dbReference>
<dbReference type="PANTHER" id="PTHR22940">
    <property type="entry name" value="TIMEOUT/TIMELESS-2"/>
    <property type="match status" value="1"/>
</dbReference>
<evidence type="ECO:0000313" key="5">
    <source>
        <dbReference type="Proteomes" id="UP001154078"/>
    </source>
</evidence>
<name>A0A9P0FJ46_BRAAE</name>
<gene>
    <name evidence="4" type="ORF">MELIAE_LOCUS7934</name>
</gene>
<feature type="compositionally biased region" description="Polar residues" evidence="2">
    <location>
        <begin position="180"/>
        <end position="189"/>
    </location>
</feature>
<dbReference type="Pfam" id="PF05029">
    <property type="entry name" value="TIMELESS_C"/>
    <property type="match status" value="1"/>
</dbReference>
<dbReference type="PANTHER" id="PTHR22940:SF5">
    <property type="entry name" value="PROTEIN TIMELESS"/>
    <property type="match status" value="1"/>
</dbReference>
<dbReference type="Proteomes" id="UP001154078">
    <property type="component" value="Chromosome 5"/>
</dbReference>
<feature type="compositionally biased region" description="Basic residues" evidence="2">
    <location>
        <begin position="198"/>
        <end position="208"/>
    </location>
</feature>
<dbReference type="OrthoDB" id="6429365at2759"/>
<feature type="region of interest" description="Disordered" evidence="2">
    <location>
        <begin position="109"/>
        <end position="167"/>
    </location>
</feature>
<dbReference type="GO" id="GO:0031298">
    <property type="term" value="C:replication fork protection complex"/>
    <property type="evidence" value="ECO:0007669"/>
    <property type="project" value="TreeGrafter"/>
</dbReference>
<organism evidence="4 5">
    <name type="scientific">Brassicogethes aeneus</name>
    <name type="common">Rape pollen beetle</name>
    <name type="synonym">Meligethes aeneus</name>
    <dbReference type="NCBI Taxonomy" id="1431903"/>
    <lineage>
        <taxon>Eukaryota</taxon>
        <taxon>Metazoa</taxon>
        <taxon>Ecdysozoa</taxon>
        <taxon>Arthropoda</taxon>
        <taxon>Hexapoda</taxon>
        <taxon>Insecta</taxon>
        <taxon>Pterygota</taxon>
        <taxon>Neoptera</taxon>
        <taxon>Endopterygota</taxon>
        <taxon>Coleoptera</taxon>
        <taxon>Polyphaga</taxon>
        <taxon>Cucujiformia</taxon>
        <taxon>Nitidulidae</taxon>
        <taxon>Meligethinae</taxon>
        <taxon>Brassicogethes</taxon>
    </lineage>
</organism>
<evidence type="ECO:0000256" key="1">
    <source>
        <dbReference type="ARBA" id="ARBA00008174"/>
    </source>
</evidence>